<reference evidence="2" key="1">
    <citation type="submission" date="2008-03" db="EMBL/GenBank/DDBJ databases">
        <title>Annotation of Ixodes scapularis.</title>
        <authorList>
            <consortium name="Ixodes scapularis Genome Project Consortium"/>
            <person name="Caler E."/>
            <person name="Hannick L.I."/>
            <person name="Bidwell S."/>
            <person name="Joardar V."/>
            <person name="Thiagarajan M."/>
            <person name="Amedeo P."/>
            <person name="Galinsky K.J."/>
            <person name="Schobel S."/>
            <person name="Inman J."/>
            <person name="Hostetler J."/>
            <person name="Miller J."/>
            <person name="Hammond M."/>
            <person name="Megy K."/>
            <person name="Lawson D."/>
            <person name="Kodira C."/>
            <person name="Sutton G."/>
            <person name="Meyer J."/>
            <person name="Hill C.A."/>
            <person name="Birren B."/>
            <person name="Nene V."/>
            <person name="Collins F."/>
            <person name="Alarcon-Chaidez F."/>
            <person name="Wikel S."/>
            <person name="Strausberg R."/>
        </authorList>
    </citation>
    <scope>NUCLEOTIDE SEQUENCE [LARGE SCALE GENOMIC DNA]</scope>
    <source>
        <strain evidence="2">Wikel</strain>
    </source>
</reference>
<reference evidence="1" key="2">
    <citation type="submission" date="2020-05" db="UniProtKB">
        <authorList>
            <consortium name="EnsemblMetazoa"/>
        </authorList>
    </citation>
    <scope>IDENTIFICATION</scope>
    <source>
        <strain evidence="1">wikel</strain>
    </source>
</reference>
<dbReference type="AlphaFoldDB" id="A0A1S4KIW0"/>
<name>A0A1S4KIW0_IXOSC</name>
<accession>A0A1S4KIW0</accession>
<dbReference type="VEuPathDB" id="VectorBase:ISCW000184"/>
<dbReference type="InParanoid" id="A0A1S4KIW0"/>
<dbReference type="EnsemblMetazoa" id="ISCW000184-RA">
    <property type="protein sequence ID" value="ISCW000184-PA"/>
    <property type="gene ID" value="ISCW000184"/>
</dbReference>
<organism evidence="1 2">
    <name type="scientific">Ixodes scapularis</name>
    <name type="common">Black-legged tick</name>
    <name type="synonym">Deer tick</name>
    <dbReference type="NCBI Taxonomy" id="6945"/>
    <lineage>
        <taxon>Eukaryota</taxon>
        <taxon>Metazoa</taxon>
        <taxon>Ecdysozoa</taxon>
        <taxon>Arthropoda</taxon>
        <taxon>Chelicerata</taxon>
        <taxon>Arachnida</taxon>
        <taxon>Acari</taxon>
        <taxon>Parasitiformes</taxon>
        <taxon>Ixodida</taxon>
        <taxon>Ixodoidea</taxon>
        <taxon>Ixodidae</taxon>
        <taxon>Ixodinae</taxon>
        <taxon>Ixodes</taxon>
    </lineage>
</organism>
<dbReference type="VEuPathDB" id="VectorBase:ISCI000184"/>
<protein>
    <submittedName>
        <fullName evidence="1">Uncharacterized protein</fullName>
    </submittedName>
</protein>
<evidence type="ECO:0000313" key="1">
    <source>
        <dbReference type="EnsemblMetazoa" id="ISCW000184-PA"/>
    </source>
</evidence>
<dbReference type="PANTHER" id="PTHR45749">
    <property type="match status" value="1"/>
</dbReference>
<keyword evidence="2" id="KW-1185">Reference proteome</keyword>
<proteinExistence type="predicted"/>
<dbReference type="Proteomes" id="UP000001555">
    <property type="component" value="Unassembled WGS sequence"/>
</dbReference>
<dbReference type="EMBL" id="ABJB010099485">
    <property type="status" value="NOT_ANNOTATED_CDS"/>
    <property type="molecule type" value="Genomic_DNA"/>
</dbReference>
<evidence type="ECO:0000313" key="2">
    <source>
        <dbReference type="Proteomes" id="UP000001555"/>
    </source>
</evidence>
<dbReference type="PANTHER" id="PTHR45749:SF21">
    <property type="entry name" value="DUF4371 DOMAIN-CONTAINING PROTEIN"/>
    <property type="match status" value="1"/>
</dbReference>
<sequence>NFLAILTLLASHDPLLKQHLEGAPRNATLTSKTTQNDVIGVIKNLVQEKIASQVRSQERVFSIMADEVTEP</sequence>